<dbReference type="Proteomes" id="UP000233597">
    <property type="component" value="Unassembled WGS sequence"/>
</dbReference>
<evidence type="ECO:0000313" key="3">
    <source>
        <dbReference type="Proteomes" id="UP000233597"/>
    </source>
</evidence>
<organism evidence="2 3">
    <name type="scientific">Thalassospira marina</name>
    <dbReference type="NCBI Taxonomy" id="2048283"/>
    <lineage>
        <taxon>Bacteria</taxon>
        <taxon>Pseudomonadati</taxon>
        <taxon>Pseudomonadota</taxon>
        <taxon>Alphaproteobacteria</taxon>
        <taxon>Rhodospirillales</taxon>
        <taxon>Thalassospiraceae</taxon>
        <taxon>Thalassospira</taxon>
    </lineage>
</organism>
<keyword evidence="1" id="KW-0732">Signal</keyword>
<evidence type="ECO:0000256" key="1">
    <source>
        <dbReference type="SAM" id="SignalP"/>
    </source>
</evidence>
<name>A0A2N3KIV9_9PROT</name>
<comment type="caution">
    <text evidence="2">The sequence shown here is derived from an EMBL/GenBank/DDBJ whole genome shotgun (WGS) entry which is preliminary data.</text>
</comment>
<reference evidence="2 3" key="1">
    <citation type="submission" date="2017-09" db="EMBL/GenBank/DDBJ databases">
        <title>Biodiversity and function of Thalassospira species in the particle-attached aromatic-hydrocarbon-degrading consortia from the surface seawater of the South China Sea.</title>
        <authorList>
            <person name="Dong C."/>
            <person name="Liu R."/>
            <person name="Shao Z."/>
        </authorList>
    </citation>
    <scope>NUCLEOTIDE SEQUENCE [LARGE SCALE GENOMIC DNA]</scope>
    <source>
        <strain evidence="2 3">CSC1P2</strain>
    </source>
</reference>
<dbReference type="RefSeq" id="WP_101270292.1">
    <property type="nucleotide sequence ID" value="NZ_NWTK01000017.1"/>
</dbReference>
<accession>A0A2N3KIV9</accession>
<feature type="chain" id="PRO_5014723249" evidence="1">
    <location>
        <begin position="23"/>
        <end position="182"/>
    </location>
</feature>
<dbReference type="EMBL" id="NWTK01000017">
    <property type="protein sequence ID" value="PKR50460.1"/>
    <property type="molecule type" value="Genomic_DNA"/>
</dbReference>
<proteinExistence type="predicted"/>
<gene>
    <name evidence="2" type="ORF">COO20_21545</name>
</gene>
<sequence length="182" mass="20795">MKKLIAALFCLMPLAGCWWDSAPETYKGTAEIKFDNGQTVNRDFQCDFRAQQATRSCDFEIKLSQEEMRKGFGKTYGQTTLVLDMAIAAHSREENRYLITFQSPYSDMSWGVRTLQYDLLPWELKSKPVARTEQNVPAYVVKTEQLEQGFPVSITLPMLNEPNNIVQVNTRWEPVPANSLSS</sequence>
<evidence type="ECO:0000313" key="2">
    <source>
        <dbReference type="EMBL" id="PKR50460.1"/>
    </source>
</evidence>
<feature type="signal peptide" evidence="1">
    <location>
        <begin position="1"/>
        <end position="22"/>
    </location>
</feature>
<dbReference type="OrthoDB" id="9910422at2"/>
<protein>
    <submittedName>
        <fullName evidence="2">Uncharacterized protein</fullName>
    </submittedName>
</protein>
<dbReference type="AlphaFoldDB" id="A0A2N3KIV9"/>